<gene>
    <name evidence="1" type="ORF">FXV83_22430</name>
</gene>
<reference evidence="1 2" key="1">
    <citation type="submission" date="2019-08" db="EMBL/GenBank/DDBJ databases">
        <title>Bradyrhizobium hipponensis sp. nov., a rhizobium isolated from a Lupinus angustifolius root nodule in Tunisia.</title>
        <authorList>
            <person name="Off K."/>
            <person name="Rejili M."/>
            <person name="Mars M."/>
            <person name="Brachmann A."/>
            <person name="Marin M."/>
        </authorList>
    </citation>
    <scope>NUCLEOTIDE SEQUENCE [LARGE SCALE GENOMIC DNA]</scope>
    <source>
        <strain evidence="2">aSej3</strain>
    </source>
</reference>
<sequence>MQDTAPSLNSVAACGARRFPSLSFPKMMTSTFFGPKVEETSNRARSSAAFATVQACIETPKIWLRENPIAASADRNACSSLRSHFAIECPSTTAPMSAGCRPDSASVSAMHDVHMSCAGRQSSQKFWIPRAASDSIVFWSAMPSATSASIGRISPTE</sequence>
<comment type="caution">
    <text evidence="1">The sequence shown here is derived from an EMBL/GenBank/DDBJ whole genome shotgun (WGS) entry which is preliminary data.</text>
</comment>
<proteinExistence type="predicted"/>
<dbReference type="AlphaFoldDB" id="A0A5S4YKK4"/>
<name>A0A5S4YKK4_9BRAD</name>
<protein>
    <submittedName>
        <fullName evidence="1">Uncharacterized protein</fullName>
    </submittedName>
</protein>
<keyword evidence="2" id="KW-1185">Reference proteome</keyword>
<dbReference type="EMBL" id="VSTH01000078">
    <property type="protein sequence ID" value="TYO64144.1"/>
    <property type="molecule type" value="Genomic_DNA"/>
</dbReference>
<evidence type="ECO:0000313" key="1">
    <source>
        <dbReference type="EMBL" id="TYO64144.1"/>
    </source>
</evidence>
<accession>A0A5S4YKK4</accession>
<organism evidence="1 2">
    <name type="scientific">Bradyrhizobium hipponense</name>
    <dbReference type="NCBI Taxonomy" id="2605638"/>
    <lineage>
        <taxon>Bacteria</taxon>
        <taxon>Pseudomonadati</taxon>
        <taxon>Pseudomonadota</taxon>
        <taxon>Alphaproteobacteria</taxon>
        <taxon>Hyphomicrobiales</taxon>
        <taxon>Nitrobacteraceae</taxon>
        <taxon>Bradyrhizobium</taxon>
    </lineage>
</organism>
<evidence type="ECO:0000313" key="2">
    <source>
        <dbReference type="Proteomes" id="UP000324797"/>
    </source>
</evidence>
<dbReference type="Proteomes" id="UP000324797">
    <property type="component" value="Unassembled WGS sequence"/>
</dbReference>